<reference evidence="3 4" key="1">
    <citation type="submission" date="2019-02" db="EMBL/GenBank/DDBJ databases">
        <title>Genome sequencing of the rare red list fungi Dentipellis fragilis.</title>
        <authorList>
            <person name="Buettner E."/>
            <person name="Kellner H."/>
        </authorList>
    </citation>
    <scope>NUCLEOTIDE SEQUENCE [LARGE SCALE GENOMIC DNA]</scope>
    <source>
        <strain evidence="3 4">DSM 105465</strain>
    </source>
</reference>
<dbReference type="SUPFAM" id="SSF48452">
    <property type="entry name" value="TPR-like"/>
    <property type="match status" value="1"/>
</dbReference>
<dbReference type="PANTHER" id="PTHR45831:SF2">
    <property type="entry name" value="LD24721P"/>
    <property type="match status" value="1"/>
</dbReference>
<name>A0A4Y9YMS2_9AGAM</name>
<evidence type="ECO:0000256" key="2">
    <source>
        <dbReference type="ARBA" id="ARBA00022803"/>
    </source>
</evidence>
<dbReference type="GO" id="GO:0016020">
    <property type="term" value="C:membrane"/>
    <property type="evidence" value="ECO:0007669"/>
    <property type="project" value="TreeGrafter"/>
</dbReference>
<sequence length="608" mass="67651">MFSLHCSLLQCALQTSEDVEAPHATRAETSFAVAIFLLPTMSDTKTPTAAELKAEGNALFIKQEFLAASYKYTAAIEEDASNAILYSNRAACYMGLKRYVDAISDAGKATEVDPKYAKAWSRLASAHDARTPLQILHNYPRSPLTPLQALNAPYNSISAWKSAIAALPVDDTKMRTQYTASLRAAEAAKKRMETKPAKVYTMPSSLSQETPWVRAQKRRDQLSAISRVLYRLWRHLSSQTGLGNPVREFKQGLDSMSLLKQTPTPQGTMMVGKPDALTALSNAIMRDQRVFHITQPDFLSKYNAQAAFEAQRFDAWVSEGPDTVLEQAKKRLATKGWDAVRPALATTVRGYIMRGFLEDGLRQNRSGAVEFVGNALSLIEGTRAAWPAVSKDDRGAVFEWTFLQGVRSLYLDVFQHAYASAPGLNSNYPLETLYERADELLKDMTKGPAPADVTPSDVQLDAGFLLSFSAYPRSNALAMKGYYHNQLARIGSGRDPQVACDHLSKGAAFYLQAANCVPIDDEKHAWYLWCSLEASWRHGAPLKHTLPLMARIRIAIPLFKPIWEHSSSVLGHKVFDTALWFEEDAKKGIREGKYTEENPIIPEQFSHF</sequence>
<dbReference type="OrthoDB" id="2423701at2759"/>
<keyword evidence="1" id="KW-0677">Repeat</keyword>
<proteinExistence type="predicted"/>
<dbReference type="EMBL" id="SEOQ01000426">
    <property type="protein sequence ID" value="TFY63230.1"/>
    <property type="molecule type" value="Genomic_DNA"/>
</dbReference>
<dbReference type="Proteomes" id="UP000298327">
    <property type="component" value="Unassembled WGS sequence"/>
</dbReference>
<dbReference type="SMART" id="SM00028">
    <property type="entry name" value="TPR"/>
    <property type="match status" value="2"/>
</dbReference>
<evidence type="ECO:0000313" key="4">
    <source>
        <dbReference type="Proteomes" id="UP000298327"/>
    </source>
</evidence>
<dbReference type="GO" id="GO:0006620">
    <property type="term" value="P:post-translational protein targeting to endoplasmic reticulum membrane"/>
    <property type="evidence" value="ECO:0007669"/>
    <property type="project" value="TreeGrafter"/>
</dbReference>
<comment type="caution">
    <text evidence="3">The sequence shown here is derived from an EMBL/GenBank/DDBJ whole genome shotgun (WGS) entry which is preliminary data.</text>
</comment>
<evidence type="ECO:0000313" key="3">
    <source>
        <dbReference type="EMBL" id="TFY63230.1"/>
    </source>
</evidence>
<keyword evidence="2" id="KW-0802">TPR repeat</keyword>
<dbReference type="AlphaFoldDB" id="A0A4Y9YMS2"/>
<accession>A0A4Y9YMS2</accession>
<gene>
    <name evidence="3" type="ORF">EVG20_g6403</name>
</gene>
<dbReference type="PANTHER" id="PTHR45831">
    <property type="entry name" value="LD24721P"/>
    <property type="match status" value="1"/>
</dbReference>
<dbReference type="InterPro" id="IPR011990">
    <property type="entry name" value="TPR-like_helical_dom_sf"/>
</dbReference>
<dbReference type="STRING" id="205917.A0A4Y9YMS2"/>
<protein>
    <submittedName>
        <fullName evidence="3">Uncharacterized protein</fullName>
    </submittedName>
</protein>
<dbReference type="GO" id="GO:0060090">
    <property type="term" value="F:molecular adaptor activity"/>
    <property type="evidence" value="ECO:0007669"/>
    <property type="project" value="TreeGrafter"/>
</dbReference>
<dbReference type="GO" id="GO:0072380">
    <property type="term" value="C:TRC complex"/>
    <property type="evidence" value="ECO:0007669"/>
    <property type="project" value="TreeGrafter"/>
</dbReference>
<keyword evidence="4" id="KW-1185">Reference proteome</keyword>
<dbReference type="InterPro" id="IPR047150">
    <property type="entry name" value="SGT"/>
</dbReference>
<dbReference type="InterPro" id="IPR019734">
    <property type="entry name" value="TPR_rpt"/>
</dbReference>
<dbReference type="Gene3D" id="1.25.40.10">
    <property type="entry name" value="Tetratricopeptide repeat domain"/>
    <property type="match status" value="1"/>
</dbReference>
<evidence type="ECO:0000256" key="1">
    <source>
        <dbReference type="ARBA" id="ARBA00022737"/>
    </source>
</evidence>
<organism evidence="3 4">
    <name type="scientific">Dentipellis fragilis</name>
    <dbReference type="NCBI Taxonomy" id="205917"/>
    <lineage>
        <taxon>Eukaryota</taxon>
        <taxon>Fungi</taxon>
        <taxon>Dikarya</taxon>
        <taxon>Basidiomycota</taxon>
        <taxon>Agaricomycotina</taxon>
        <taxon>Agaricomycetes</taxon>
        <taxon>Russulales</taxon>
        <taxon>Hericiaceae</taxon>
        <taxon>Dentipellis</taxon>
    </lineage>
</organism>